<sequence length="306" mass="35725">MTLQQLLYVLTVSDEGTMNKAAEKLYVSQPTLTSAIRSIEQELHIQIFNRTSHGVTLTNQGREFLTYARQLYQQYELLKNRYEDVSMRRNKFRVSCQHYSFATKAFVQTVRQFGTSKYDFAISETKTMQVIEDVGNSLSEIGILYLSNYNRHFMEKQFEEWNLEFHHLTYCNAYVYLYKEHPLAKQESITYDELLSYPNMTFDQGDSPALYTAEEILIENEFPQTIQVNDRATMLNLMRGLNGYTLCSGIISQDLNGNDYVVVPYEANIENPNSRMEIGWISRKHTILSDIGKVYVETMESYFCNK</sequence>
<evidence type="ECO:0000256" key="4">
    <source>
        <dbReference type="ARBA" id="ARBA00023163"/>
    </source>
</evidence>
<reference evidence="6 7" key="1">
    <citation type="submission" date="2018-08" db="EMBL/GenBank/DDBJ databases">
        <title>A genome reference for cultivated species of the human gut microbiota.</title>
        <authorList>
            <person name="Zou Y."/>
            <person name="Xue W."/>
            <person name="Luo G."/>
        </authorList>
    </citation>
    <scope>NUCLEOTIDE SEQUENCE [LARGE SCALE GENOMIC DNA]</scope>
    <source>
        <strain evidence="6 7">OM06-4</strain>
    </source>
</reference>
<evidence type="ECO:0000313" key="6">
    <source>
        <dbReference type="EMBL" id="RGD76766.1"/>
    </source>
</evidence>
<organism evidence="6 7">
    <name type="scientific">Thomasclavelia ramosa</name>
    <dbReference type="NCBI Taxonomy" id="1547"/>
    <lineage>
        <taxon>Bacteria</taxon>
        <taxon>Bacillati</taxon>
        <taxon>Bacillota</taxon>
        <taxon>Erysipelotrichia</taxon>
        <taxon>Erysipelotrichales</taxon>
        <taxon>Coprobacillaceae</taxon>
        <taxon>Thomasclavelia</taxon>
    </lineage>
</organism>
<gene>
    <name evidence="6" type="ORF">DXB93_18465</name>
</gene>
<proteinExistence type="inferred from homology"/>
<keyword evidence="4" id="KW-0804">Transcription</keyword>
<dbReference type="SUPFAM" id="SSF53850">
    <property type="entry name" value="Periplasmic binding protein-like II"/>
    <property type="match status" value="1"/>
</dbReference>
<keyword evidence="3" id="KW-0238">DNA-binding</keyword>
<name>A0A3E3E6Z1_9FIRM</name>
<dbReference type="PRINTS" id="PR00039">
    <property type="entry name" value="HTHLYSR"/>
</dbReference>
<dbReference type="CDD" id="cd05466">
    <property type="entry name" value="PBP2_LTTR_substrate"/>
    <property type="match status" value="1"/>
</dbReference>
<evidence type="ECO:0000313" key="7">
    <source>
        <dbReference type="Proteomes" id="UP000261032"/>
    </source>
</evidence>
<dbReference type="Gene3D" id="1.10.10.10">
    <property type="entry name" value="Winged helix-like DNA-binding domain superfamily/Winged helix DNA-binding domain"/>
    <property type="match status" value="1"/>
</dbReference>
<dbReference type="SUPFAM" id="SSF46785">
    <property type="entry name" value="Winged helix' DNA-binding domain"/>
    <property type="match status" value="1"/>
</dbReference>
<evidence type="ECO:0000256" key="3">
    <source>
        <dbReference type="ARBA" id="ARBA00023125"/>
    </source>
</evidence>
<dbReference type="GO" id="GO:0032993">
    <property type="term" value="C:protein-DNA complex"/>
    <property type="evidence" value="ECO:0007669"/>
    <property type="project" value="TreeGrafter"/>
</dbReference>
<keyword evidence="2" id="KW-0805">Transcription regulation</keyword>
<dbReference type="Gene3D" id="3.40.190.290">
    <property type="match status" value="1"/>
</dbReference>
<accession>A0A3E3E6Z1</accession>
<dbReference type="PANTHER" id="PTHR30346">
    <property type="entry name" value="TRANSCRIPTIONAL DUAL REGULATOR HCAR-RELATED"/>
    <property type="match status" value="1"/>
</dbReference>
<dbReference type="EMBL" id="QUSL01000065">
    <property type="protein sequence ID" value="RGD76766.1"/>
    <property type="molecule type" value="Genomic_DNA"/>
</dbReference>
<dbReference type="InterPro" id="IPR036390">
    <property type="entry name" value="WH_DNA-bd_sf"/>
</dbReference>
<comment type="similarity">
    <text evidence="1">Belongs to the LysR transcriptional regulatory family.</text>
</comment>
<dbReference type="GO" id="GO:0003677">
    <property type="term" value="F:DNA binding"/>
    <property type="evidence" value="ECO:0007669"/>
    <property type="project" value="UniProtKB-KW"/>
</dbReference>
<protein>
    <submittedName>
        <fullName evidence="6">LysR family transcriptional regulator</fullName>
    </submittedName>
</protein>
<dbReference type="Pfam" id="PF00126">
    <property type="entry name" value="HTH_1"/>
    <property type="match status" value="1"/>
</dbReference>
<evidence type="ECO:0000256" key="2">
    <source>
        <dbReference type="ARBA" id="ARBA00023015"/>
    </source>
</evidence>
<dbReference type="Proteomes" id="UP000261032">
    <property type="component" value="Unassembled WGS sequence"/>
</dbReference>
<evidence type="ECO:0000259" key="5">
    <source>
        <dbReference type="PROSITE" id="PS50931"/>
    </source>
</evidence>
<dbReference type="FunFam" id="1.10.10.10:FF:000001">
    <property type="entry name" value="LysR family transcriptional regulator"/>
    <property type="match status" value="1"/>
</dbReference>
<dbReference type="PROSITE" id="PS50931">
    <property type="entry name" value="HTH_LYSR"/>
    <property type="match status" value="1"/>
</dbReference>
<dbReference type="InterPro" id="IPR036388">
    <property type="entry name" value="WH-like_DNA-bd_sf"/>
</dbReference>
<feature type="domain" description="HTH lysR-type" evidence="5">
    <location>
        <begin position="1"/>
        <end position="58"/>
    </location>
</feature>
<evidence type="ECO:0000256" key="1">
    <source>
        <dbReference type="ARBA" id="ARBA00009437"/>
    </source>
</evidence>
<dbReference type="AlphaFoldDB" id="A0A3E3E6Z1"/>
<dbReference type="PANTHER" id="PTHR30346:SF0">
    <property type="entry name" value="HCA OPERON TRANSCRIPTIONAL ACTIVATOR HCAR"/>
    <property type="match status" value="1"/>
</dbReference>
<dbReference type="RefSeq" id="WP_117582663.1">
    <property type="nucleotide sequence ID" value="NZ_QUSL01000065.1"/>
</dbReference>
<comment type="caution">
    <text evidence="6">The sequence shown here is derived from an EMBL/GenBank/DDBJ whole genome shotgun (WGS) entry which is preliminary data.</text>
</comment>
<dbReference type="InterPro" id="IPR000847">
    <property type="entry name" value="LysR_HTH_N"/>
</dbReference>
<dbReference type="GO" id="GO:0003700">
    <property type="term" value="F:DNA-binding transcription factor activity"/>
    <property type="evidence" value="ECO:0007669"/>
    <property type="project" value="InterPro"/>
</dbReference>